<protein>
    <submittedName>
        <fullName evidence="2">Helix-turn-helix transcriptional regulator</fullName>
    </submittedName>
</protein>
<dbReference type="SUPFAM" id="SSF47413">
    <property type="entry name" value="lambda repressor-like DNA-binding domains"/>
    <property type="match status" value="1"/>
</dbReference>
<gene>
    <name evidence="2" type="ORF">HGG69_03055</name>
</gene>
<name>A0A858U736_9MOLU</name>
<proteinExistence type="predicted"/>
<dbReference type="InterPro" id="IPR010982">
    <property type="entry name" value="Lambda_DNA-bd_dom_sf"/>
</dbReference>
<sequence>MKIKYENFSDELKELLAVHEMSQKELALRLGLSLKHMNSVLNNDIKEITVKVLRGIEDAFHLKAGALSETYYSYTDLMKTRELGENVNLYLKEYGVNFLINNPQLSYPFDIYIREDMTNYEKLMCLKRFYGVSNLEDYKTYLDNHILAELKKYREKPNTYVWIRFCELGIDHQQSVGTFRSNQHQTTFKKSLNIMEMNIPFIEKIQKLKKFLLSKGIVLVTKSYIEGSMINGITLKKGAKRFIFLSDMSKLESRIFFTLLHEIAHCYFPKKTEDEIDAYVVHEHNKWMKTSNKNNYLAIYDAIEVIKNIQIQTKRNPGADVSILWDRIYAKYPNVIFDPEQEKEVINE</sequence>
<dbReference type="AlphaFoldDB" id="A0A858U736"/>
<keyword evidence="3" id="KW-1185">Reference proteome</keyword>
<dbReference type="InterPro" id="IPR001387">
    <property type="entry name" value="Cro/C1-type_HTH"/>
</dbReference>
<dbReference type="RefSeq" id="WP_169605306.1">
    <property type="nucleotide sequence ID" value="NZ_CP051481.1"/>
</dbReference>
<dbReference type="Proteomes" id="UP000501060">
    <property type="component" value="Chromosome"/>
</dbReference>
<evidence type="ECO:0000259" key="1">
    <source>
        <dbReference type="PROSITE" id="PS50943"/>
    </source>
</evidence>
<dbReference type="SMART" id="SM00530">
    <property type="entry name" value="HTH_XRE"/>
    <property type="match status" value="1"/>
</dbReference>
<dbReference type="EMBL" id="CP051481">
    <property type="protein sequence ID" value="QJG67257.1"/>
    <property type="molecule type" value="Genomic_DNA"/>
</dbReference>
<dbReference type="GO" id="GO:0003677">
    <property type="term" value="F:DNA binding"/>
    <property type="evidence" value="ECO:0007669"/>
    <property type="project" value="InterPro"/>
</dbReference>
<organism evidence="2 3">
    <name type="scientific">Mycoplasma phocoenae</name>
    <dbReference type="NCBI Taxonomy" id="754517"/>
    <lineage>
        <taxon>Bacteria</taxon>
        <taxon>Bacillati</taxon>
        <taxon>Mycoplasmatota</taxon>
        <taxon>Mollicutes</taxon>
        <taxon>Mycoplasmataceae</taxon>
        <taxon>Mycoplasma</taxon>
    </lineage>
</organism>
<dbReference type="Gene3D" id="1.10.260.40">
    <property type="entry name" value="lambda repressor-like DNA-binding domains"/>
    <property type="match status" value="1"/>
</dbReference>
<evidence type="ECO:0000313" key="2">
    <source>
        <dbReference type="EMBL" id="QJG67257.1"/>
    </source>
</evidence>
<dbReference type="KEGG" id="mphe:HGG69_03055"/>
<dbReference type="PROSITE" id="PS50943">
    <property type="entry name" value="HTH_CROC1"/>
    <property type="match status" value="1"/>
</dbReference>
<evidence type="ECO:0000313" key="3">
    <source>
        <dbReference type="Proteomes" id="UP000501060"/>
    </source>
</evidence>
<dbReference type="CDD" id="cd00093">
    <property type="entry name" value="HTH_XRE"/>
    <property type="match status" value="1"/>
</dbReference>
<accession>A0A858U736</accession>
<reference evidence="2 3" key="1">
    <citation type="submission" date="2020-04" db="EMBL/GenBank/DDBJ databases">
        <title>Novel Mycoplasma species detected in Phocoena phocoena (harbor porpoise) from the USA.</title>
        <authorList>
            <person name="Volokhov D.V."/>
        </authorList>
    </citation>
    <scope>NUCLEOTIDE SEQUENCE [LARGE SCALE GENOMIC DNA]</scope>
    <source>
        <strain evidence="2 3">Phocoena C-264-GEN</strain>
    </source>
</reference>
<feature type="domain" description="HTH cro/C1-type" evidence="1">
    <location>
        <begin position="12"/>
        <end position="67"/>
    </location>
</feature>